<dbReference type="GO" id="GO:0043495">
    <property type="term" value="F:protein-membrane adaptor activity"/>
    <property type="evidence" value="ECO:0007669"/>
    <property type="project" value="TreeGrafter"/>
</dbReference>
<evidence type="ECO:0000256" key="1">
    <source>
        <dbReference type="ARBA" id="ARBA00004370"/>
    </source>
</evidence>
<dbReference type="Gene3D" id="2.60.120.260">
    <property type="entry name" value="Galactose-binding domain-like"/>
    <property type="match status" value="1"/>
</dbReference>
<dbReference type="InterPro" id="IPR045119">
    <property type="entry name" value="SUN1-5"/>
</dbReference>
<dbReference type="Pfam" id="PF07738">
    <property type="entry name" value="Sad1_UNC"/>
    <property type="match status" value="1"/>
</dbReference>
<evidence type="ECO:0000256" key="5">
    <source>
        <dbReference type="SAM" id="Phobius"/>
    </source>
</evidence>
<keyword evidence="4 5" id="KW-0472">Membrane</keyword>
<comment type="subcellular location">
    <subcellularLocation>
        <location evidence="1">Membrane</location>
    </subcellularLocation>
</comment>
<name>A0AA38KWW7_9AGAR</name>
<dbReference type="GO" id="GO:0034993">
    <property type="term" value="C:meiotic nuclear membrane microtubule tethering complex"/>
    <property type="evidence" value="ECO:0007669"/>
    <property type="project" value="TreeGrafter"/>
</dbReference>
<evidence type="ECO:0000256" key="4">
    <source>
        <dbReference type="ARBA" id="ARBA00023136"/>
    </source>
</evidence>
<protein>
    <recommendedName>
        <fullName evidence="6">SUN domain-containing protein</fullName>
    </recommendedName>
</protein>
<evidence type="ECO:0000313" key="8">
    <source>
        <dbReference type="Proteomes" id="UP001163798"/>
    </source>
</evidence>
<gene>
    <name evidence="7" type="ORF">GGU10DRAFT_379891</name>
</gene>
<feature type="domain" description="SUN" evidence="6">
    <location>
        <begin position="182"/>
        <end position="375"/>
    </location>
</feature>
<feature type="transmembrane region" description="Helical" evidence="5">
    <location>
        <begin position="105"/>
        <end position="128"/>
    </location>
</feature>
<reference evidence="7" key="1">
    <citation type="submission" date="2022-08" db="EMBL/GenBank/DDBJ databases">
        <authorList>
            <consortium name="DOE Joint Genome Institute"/>
            <person name="Min B."/>
            <person name="Riley R."/>
            <person name="Sierra-Patev S."/>
            <person name="Naranjo-Ortiz M."/>
            <person name="Looney B."/>
            <person name="Konkel Z."/>
            <person name="Slot J.C."/>
            <person name="Sakamoto Y."/>
            <person name="Steenwyk J.L."/>
            <person name="Rokas A."/>
            <person name="Carro J."/>
            <person name="Camarero S."/>
            <person name="Ferreira P."/>
            <person name="Molpeceres G."/>
            <person name="Ruiz-Duenas F.J."/>
            <person name="Serrano A."/>
            <person name="Henrissat B."/>
            <person name="Drula E."/>
            <person name="Hughes K.W."/>
            <person name="Mata J.L."/>
            <person name="Ishikawa N.K."/>
            <person name="Vargas-Isla R."/>
            <person name="Ushijima S."/>
            <person name="Smith C.A."/>
            <person name="Ahrendt S."/>
            <person name="Andreopoulos W."/>
            <person name="He G."/>
            <person name="Labutti K."/>
            <person name="Lipzen A."/>
            <person name="Ng V."/>
            <person name="Sandor L."/>
            <person name="Barry K."/>
            <person name="Martinez A.T."/>
            <person name="Xiao Y."/>
            <person name="Gibbons J.G."/>
            <person name="Terashima K."/>
            <person name="Hibbett D.S."/>
            <person name="Grigoriev I.V."/>
        </authorList>
    </citation>
    <scope>NUCLEOTIDE SEQUENCE</scope>
    <source>
        <strain evidence="7">TFB10291</strain>
    </source>
</reference>
<feature type="transmembrane region" description="Helical" evidence="5">
    <location>
        <begin position="75"/>
        <end position="93"/>
    </location>
</feature>
<proteinExistence type="predicted"/>
<dbReference type="PANTHER" id="PTHR12911:SF8">
    <property type="entry name" value="KLAROID PROTEIN-RELATED"/>
    <property type="match status" value="1"/>
</dbReference>
<dbReference type="EMBL" id="MU793604">
    <property type="protein sequence ID" value="KAJ3781103.1"/>
    <property type="molecule type" value="Genomic_DNA"/>
</dbReference>
<keyword evidence="8" id="KW-1185">Reference proteome</keyword>
<dbReference type="Proteomes" id="UP001163798">
    <property type="component" value="Unassembled WGS sequence"/>
</dbReference>
<dbReference type="InterPro" id="IPR012919">
    <property type="entry name" value="SUN_dom"/>
</dbReference>
<keyword evidence="2 5" id="KW-0812">Transmembrane</keyword>
<evidence type="ECO:0000256" key="3">
    <source>
        <dbReference type="ARBA" id="ARBA00022989"/>
    </source>
</evidence>
<evidence type="ECO:0000256" key="2">
    <source>
        <dbReference type="ARBA" id="ARBA00022692"/>
    </source>
</evidence>
<dbReference type="PANTHER" id="PTHR12911">
    <property type="entry name" value="SAD1/UNC-84-LIKE PROTEIN-RELATED"/>
    <property type="match status" value="1"/>
</dbReference>
<keyword evidence="3 5" id="KW-1133">Transmembrane helix</keyword>
<organism evidence="7 8">
    <name type="scientific">Lentinula aff. detonsa</name>
    <dbReference type="NCBI Taxonomy" id="2804958"/>
    <lineage>
        <taxon>Eukaryota</taxon>
        <taxon>Fungi</taxon>
        <taxon>Dikarya</taxon>
        <taxon>Basidiomycota</taxon>
        <taxon>Agaricomycotina</taxon>
        <taxon>Agaricomycetes</taxon>
        <taxon>Agaricomycetidae</taxon>
        <taxon>Agaricales</taxon>
        <taxon>Marasmiineae</taxon>
        <taxon>Omphalotaceae</taxon>
        <taxon>Lentinula</taxon>
    </lineage>
</organism>
<comment type="caution">
    <text evidence="7">The sequence shown here is derived from an EMBL/GenBank/DDBJ whole genome shotgun (WGS) entry which is preliminary data.</text>
</comment>
<dbReference type="AlphaFoldDB" id="A0AA38KWW7"/>
<sequence>MNADRFTLPSSSSSNLRKIHRAAVRVENDVAKPDLSIRPTLSSESESPTKVARVAYATFATRFLVNIFFFIPKSIWSIVSGFVIAVPIVAGLIGKLTPIPLRSRFFGMFGRILCYVMQGFCVIQSFILPEPSMDCKMSAERNHVLWDAPIHLAQKPINSLPGDLASPLPDYIRLNYALADNGAKVIAALTSLTAGLKQSSFVDNLLILARGFDKNQMHVNPPRVVLEDHSVSDCWKFEGSHGHLAVSLTDTIHWHGFTLDLPDQLMLSEDTLRQAPKELALWALVSKDEMDIGAPSLFSDWKSFLVVGQLLDPSIFNSSVVFQLVAKVSFDVLNGGQGFSTQFVAQTSVILVEVLDNWGNDFTCLHSILIHGERVQPT</sequence>
<evidence type="ECO:0000259" key="6">
    <source>
        <dbReference type="PROSITE" id="PS51469"/>
    </source>
</evidence>
<evidence type="ECO:0000313" key="7">
    <source>
        <dbReference type="EMBL" id="KAJ3781103.1"/>
    </source>
</evidence>
<dbReference type="PROSITE" id="PS51469">
    <property type="entry name" value="SUN"/>
    <property type="match status" value="1"/>
</dbReference>
<accession>A0AA38KWW7</accession>